<feature type="transmembrane region" description="Helical" evidence="10">
    <location>
        <begin position="579"/>
        <end position="601"/>
    </location>
</feature>
<evidence type="ECO:0000256" key="7">
    <source>
        <dbReference type="ARBA" id="ARBA00022989"/>
    </source>
</evidence>
<evidence type="ECO:0000256" key="10">
    <source>
        <dbReference type="SAM" id="Phobius"/>
    </source>
</evidence>
<comment type="similarity">
    <text evidence="2">Belongs to the oligopeptide OPT transporter family.</text>
</comment>
<keyword evidence="5" id="KW-0571">Peptide transport</keyword>
<sequence length="773" mass="84988">MAPVSPTAAEEYELPELDYDHDDLHPPGDEEHARLLQTQKPPPEEGKPVIEDSDERPLLGELDQEVIGKGSKVEQLIATTVPTTDDTSLPTLTPRVVILGSAFCALGASASQVFYFKSNAPSFSAYFVVLVTYPLGHLLANERLVKRGKRWMGLDLNPGKFSIKEALLVSVIFSSGASSAYAADILAIMDLYYKTPLPALPSIALLLTTQCVGFGLAGMVHSLLVSPPAMYWPANLVTVQLFTTLYSSSSTALSASAKLLTVRRLRIFLIIFALTWAYQFLPSLLFPTLTSVAVLCLLDNKSWWLRVLGSGYDGFGMLDFSFDWSSVGMSGPLFTPLWALTNFFGGMIGMIWIVTPLMLLFNFWDAREFPSPVSAGLFNSTFQKFDVTSVLNPDLSLDIQKWEEAKPLLLTPHFALTYALSFASLSSVLVHVWLWHWDEIKLAMSNRKELNDPHNKLMRSYRPVPQSWYMGLLAVNFGIAVILVKTTPLQMPVWAVIMSIAIAAVTGADRSVGVIAAVSNTRIGLNVLTEFVAGVLMPGKPIGNVTFKCLGYMAMSQALDLVQDLKLGWYMSIPPREMFACQILGTVLGALCNYITLVSVLSSKRPYLDGTLIDPTGQWTGRSPAIFYSASVIWGAVSPARFFTGKYVILYGGFVVGGIIPLICWLAHKRWPGKKFNKVVFPIICSGATLVPQVPSNTMLTGIIVAIVAHKWWAVKYPELYNRYIYVISSALDAGTSICALCVYLLFGVMTQWSGPVWWGNPMEDSEHCLSGS</sequence>
<name>A0A4Q1BMD7_TREME</name>
<keyword evidence="6" id="KW-0653">Protein transport</keyword>
<evidence type="ECO:0000256" key="2">
    <source>
        <dbReference type="ARBA" id="ARBA00008807"/>
    </source>
</evidence>
<reference evidence="11 12" key="1">
    <citation type="submission" date="2016-06" db="EMBL/GenBank/DDBJ databases">
        <title>Evolution of pathogenesis and genome organization in the Tremellales.</title>
        <authorList>
            <person name="Cuomo C."/>
            <person name="Litvintseva A."/>
            <person name="Heitman J."/>
            <person name="Chen Y."/>
            <person name="Sun S."/>
            <person name="Springer D."/>
            <person name="Dromer F."/>
            <person name="Young S."/>
            <person name="Zeng Q."/>
            <person name="Chapman S."/>
            <person name="Gujja S."/>
            <person name="Saif S."/>
            <person name="Birren B."/>
        </authorList>
    </citation>
    <scope>NUCLEOTIDE SEQUENCE [LARGE SCALE GENOMIC DNA]</scope>
    <source>
        <strain evidence="11 12">ATCC 28783</strain>
    </source>
</reference>
<gene>
    <name evidence="11" type="ORF">M231_03719</name>
</gene>
<feature type="transmembrane region" description="Helical" evidence="10">
    <location>
        <begin position="724"/>
        <end position="747"/>
    </location>
</feature>
<feature type="transmembrane region" description="Helical" evidence="10">
    <location>
        <begin position="415"/>
        <end position="437"/>
    </location>
</feature>
<dbReference type="GO" id="GO:0016020">
    <property type="term" value="C:membrane"/>
    <property type="evidence" value="ECO:0007669"/>
    <property type="project" value="UniProtKB-SubCell"/>
</dbReference>
<feature type="compositionally biased region" description="Acidic residues" evidence="9">
    <location>
        <begin position="10"/>
        <end position="21"/>
    </location>
</feature>
<evidence type="ECO:0000256" key="4">
    <source>
        <dbReference type="ARBA" id="ARBA00022692"/>
    </source>
</evidence>
<feature type="transmembrane region" description="Helical" evidence="10">
    <location>
        <begin position="267"/>
        <end position="298"/>
    </location>
</feature>
<feature type="transmembrane region" description="Helical" evidence="10">
    <location>
        <begin position="96"/>
        <end position="116"/>
    </location>
</feature>
<feature type="transmembrane region" description="Helical" evidence="10">
    <location>
        <begin position="648"/>
        <end position="667"/>
    </location>
</feature>
<accession>A0A4Q1BMD7</accession>
<feature type="transmembrane region" description="Helical" evidence="10">
    <location>
        <begin position="337"/>
        <end position="364"/>
    </location>
</feature>
<dbReference type="InterPro" id="IPR004648">
    <property type="entry name" value="Oligpept_transpt"/>
</dbReference>
<dbReference type="InParanoid" id="A0A4Q1BMD7"/>
<dbReference type="Pfam" id="PF03169">
    <property type="entry name" value="OPT"/>
    <property type="match status" value="1"/>
</dbReference>
<evidence type="ECO:0000256" key="3">
    <source>
        <dbReference type="ARBA" id="ARBA00022448"/>
    </source>
</evidence>
<dbReference type="NCBIfam" id="TIGR00728">
    <property type="entry name" value="OPT_sfam"/>
    <property type="match status" value="1"/>
</dbReference>
<comment type="subcellular location">
    <subcellularLocation>
        <location evidence="1">Membrane</location>
        <topology evidence="1">Multi-pass membrane protein</topology>
    </subcellularLocation>
</comment>
<evidence type="ECO:0000313" key="11">
    <source>
        <dbReference type="EMBL" id="RXK38989.1"/>
    </source>
</evidence>
<feature type="transmembrane region" description="Helical" evidence="10">
    <location>
        <begin position="122"/>
        <end position="140"/>
    </location>
</feature>
<evidence type="ECO:0000256" key="1">
    <source>
        <dbReference type="ARBA" id="ARBA00004141"/>
    </source>
</evidence>
<keyword evidence="3" id="KW-0813">Transport</keyword>
<feature type="compositionally biased region" description="Basic and acidic residues" evidence="9">
    <location>
        <begin position="42"/>
        <end position="53"/>
    </location>
</feature>
<dbReference type="EMBL" id="SDIL01000038">
    <property type="protein sequence ID" value="RXK38989.1"/>
    <property type="molecule type" value="Genomic_DNA"/>
</dbReference>
<dbReference type="OrthoDB" id="9986677at2759"/>
<evidence type="ECO:0000256" key="5">
    <source>
        <dbReference type="ARBA" id="ARBA00022856"/>
    </source>
</evidence>
<keyword evidence="7 10" id="KW-1133">Transmembrane helix</keyword>
<dbReference type="PANTHER" id="PTHR22601">
    <property type="entry name" value="ISP4 LIKE PROTEIN"/>
    <property type="match status" value="1"/>
</dbReference>
<dbReference type="Proteomes" id="UP000289152">
    <property type="component" value="Unassembled WGS sequence"/>
</dbReference>
<evidence type="ECO:0000256" key="8">
    <source>
        <dbReference type="ARBA" id="ARBA00023136"/>
    </source>
</evidence>
<organism evidence="11 12">
    <name type="scientific">Tremella mesenterica</name>
    <name type="common">Jelly fungus</name>
    <dbReference type="NCBI Taxonomy" id="5217"/>
    <lineage>
        <taxon>Eukaryota</taxon>
        <taxon>Fungi</taxon>
        <taxon>Dikarya</taxon>
        <taxon>Basidiomycota</taxon>
        <taxon>Agaricomycotina</taxon>
        <taxon>Tremellomycetes</taxon>
        <taxon>Tremellales</taxon>
        <taxon>Tremellaceae</taxon>
        <taxon>Tremella</taxon>
    </lineage>
</organism>
<dbReference type="VEuPathDB" id="FungiDB:TREMEDRAFT_40668"/>
<comment type="caution">
    <text evidence="11">The sequence shown here is derived from an EMBL/GenBank/DDBJ whole genome shotgun (WGS) entry which is preliminary data.</text>
</comment>
<evidence type="ECO:0000313" key="12">
    <source>
        <dbReference type="Proteomes" id="UP000289152"/>
    </source>
</evidence>
<dbReference type="GO" id="GO:0015031">
    <property type="term" value="P:protein transport"/>
    <property type="evidence" value="ECO:0007669"/>
    <property type="project" value="UniProtKB-KW"/>
</dbReference>
<feature type="transmembrane region" description="Helical" evidence="10">
    <location>
        <begin position="679"/>
        <end position="712"/>
    </location>
</feature>
<feature type="region of interest" description="Disordered" evidence="9">
    <location>
        <begin position="1"/>
        <end position="53"/>
    </location>
</feature>
<keyword evidence="4 10" id="KW-0812">Transmembrane</keyword>
<dbReference type="GO" id="GO:0035673">
    <property type="term" value="F:oligopeptide transmembrane transporter activity"/>
    <property type="evidence" value="ECO:0007669"/>
    <property type="project" value="InterPro"/>
</dbReference>
<feature type="compositionally biased region" description="Basic and acidic residues" evidence="9">
    <location>
        <begin position="22"/>
        <end position="34"/>
    </location>
</feature>
<keyword evidence="12" id="KW-1185">Reference proteome</keyword>
<keyword evidence="8 10" id="KW-0472">Membrane</keyword>
<feature type="transmembrane region" description="Helical" evidence="10">
    <location>
        <begin position="203"/>
        <end position="224"/>
    </location>
</feature>
<feature type="transmembrane region" description="Helical" evidence="10">
    <location>
        <begin position="493"/>
        <end position="518"/>
    </location>
</feature>
<evidence type="ECO:0000256" key="9">
    <source>
        <dbReference type="SAM" id="MobiDB-lite"/>
    </source>
</evidence>
<protein>
    <submittedName>
        <fullName evidence="11">OPT family small oligopeptide transporter</fullName>
    </submittedName>
</protein>
<proteinExistence type="inferred from homology"/>
<feature type="transmembrane region" description="Helical" evidence="10">
    <location>
        <begin position="468"/>
        <end position="487"/>
    </location>
</feature>
<dbReference type="AlphaFoldDB" id="A0A4Q1BMD7"/>
<evidence type="ECO:0000256" key="6">
    <source>
        <dbReference type="ARBA" id="ARBA00022927"/>
    </source>
</evidence>
<feature type="transmembrane region" description="Helical" evidence="10">
    <location>
        <begin position="161"/>
        <end position="183"/>
    </location>
</feature>
<dbReference type="InterPro" id="IPR004813">
    <property type="entry name" value="OPT"/>
</dbReference>